<feature type="domain" description="SusD-like N-terminal" evidence="8">
    <location>
        <begin position="23"/>
        <end position="229"/>
    </location>
</feature>
<protein>
    <submittedName>
        <fullName evidence="9">RagB/SusD family nutrient uptake outer membrane protein</fullName>
    </submittedName>
</protein>
<dbReference type="InterPro" id="IPR033985">
    <property type="entry name" value="SusD-like_N"/>
</dbReference>
<dbReference type="AlphaFoldDB" id="A0A6N8KZZ8"/>
<dbReference type="Pfam" id="PF14322">
    <property type="entry name" value="SusD-like_3"/>
    <property type="match status" value="1"/>
</dbReference>
<feature type="chain" id="PRO_5027010145" evidence="6">
    <location>
        <begin position="25"/>
        <end position="474"/>
    </location>
</feature>
<feature type="domain" description="RagB/SusD" evidence="7">
    <location>
        <begin position="345"/>
        <end position="465"/>
    </location>
</feature>
<evidence type="ECO:0000256" key="6">
    <source>
        <dbReference type="SAM" id="SignalP"/>
    </source>
</evidence>
<dbReference type="InterPro" id="IPR012944">
    <property type="entry name" value="SusD_RagB_dom"/>
</dbReference>
<proteinExistence type="inferred from homology"/>
<dbReference type="OrthoDB" id="1097962at2"/>
<dbReference type="RefSeq" id="WP_160369395.1">
    <property type="nucleotide sequence ID" value="NZ_WSQA01000008.1"/>
</dbReference>
<keyword evidence="4" id="KW-0472">Membrane</keyword>
<sequence>MKMKFITIALCCIPLLLLSSCSKFLEVEPKSSVSDQKLYADEVGFKQGLTGIYVSMASQQLYGDNLTMGVVSAMAQNYNLTSINTLYNSSNFLYANNAYTRDIWNKGYFTIATINNMLSYIDAKKSVFTGDNYALIKGEALGLRAYLHFDLLRLFGSQDINASGKAIPYRLNFNTVSEPALTIQENCELILKDLDDAVTLLKNDPIMEGNVSRKYRMNHYAVLATKARVLQYLGKSLEAKQLAEEIIKSGIFTFVKPAAITTTDVKIKDRLFSDELIFAIRVFDMERWVKTGVGVGKVYFYESSLPSNRLFRSIANYRTLFESTVAVETKDYRFKNLIEIDGATYFTSKYWQTWAGATGTNRLDQTVPLFRMSELYYMMAEGATTIEESLAHLNTVRRNRGLINDLSTQKINTKELLRAEITKEYLKEFYAEGQTFYYYKRIGATNMLFKSAQITPQNYQVTIPDAELEFNPSY</sequence>
<evidence type="ECO:0000256" key="3">
    <source>
        <dbReference type="ARBA" id="ARBA00022729"/>
    </source>
</evidence>
<evidence type="ECO:0000256" key="4">
    <source>
        <dbReference type="ARBA" id="ARBA00023136"/>
    </source>
</evidence>
<dbReference type="PROSITE" id="PS51257">
    <property type="entry name" value="PROKAR_LIPOPROTEIN"/>
    <property type="match status" value="1"/>
</dbReference>
<dbReference type="InterPro" id="IPR011990">
    <property type="entry name" value="TPR-like_helical_dom_sf"/>
</dbReference>
<dbReference type="Pfam" id="PF07980">
    <property type="entry name" value="SusD_RagB"/>
    <property type="match status" value="1"/>
</dbReference>
<evidence type="ECO:0000256" key="2">
    <source>
        <dbReference type="ARBA" id="ARBA00006275"/>
    </source>
</evidence>
<evidence type="ECO:0000256" key="1">
    <source>
        <dbReference type="ARBA" id="ARBA00004442"/>
    </source>
</evidence>
<evidence type="ECO:0000313" key="9">
    <source>
        <dbReference type="EMBL" id="MVZ62666.1"/>
    </source>
</evidence>
<comment type="caution">
    <text evidence="9">The sequence shown here is derived from an EMBL/GenBank/DDBJ whole genome shotgun (WGS) entry which is preliminary data.</text>
</comment>
<evidence type="ECO:0000313" key="10">
    <source>
        <dbReference type="Proteomes" id="UP000435036"/>
    </source>
</evidence>
<accession>A0A6N8KZZ8</accession>
<evidence type="ECO:0000259" key="7">
    <source>
        <dbReference type="Pfam" id="PF07980"/>
    </source>
</evidence>
<feature type="signal peptide" evidence="6">
    <location>
        <begin position="1"/>
        <end position="24"/>
    </location>
</feature>
<comment type="similarity">
    <text evidence="2">Belongs to the SusD family.</text>
</comment>
<gene>
    <name evidence="9" type="ORF">GQF63_11575</name>
</gene>
<name>A0A6N8KZZ8_9SPHI</name>
<evidence type="ECO:0000256" key="5">
    <source>
        <dbReference type="ARBA" id="ARBA00023237"/>
    </source>
</evidence>
<keyword evidence="3 6" id="KW-0732">Signal</keyword>
<dbReference type="GO" id="GO:0009279">
    <property type="term" value="C:cell outer membrane"/>
    <property type="evidence" value="ECO:0007669"/>
    <property type="project" value="UniProtKB-SubCell"/>
</dbReference>
<dbReference type="EMBL" id="WSQA01000008">
    <property type="protein sequence ID" value="MVZ62666.1"/>
    <property type="molecule type" value="Genomic_DNA"/>
</dbReference>
<dbReference type="Proteomes" id="UP000435036">
    <property type="component" value="Unassembled WGS sequence"/>
</dbReference>
<keyword evidence="5" id="KW-0998">Cell outer membrane</keyword>
<dbReference type="SUPFAM" id="SSF48452">
    <property type="entry name" value="TPR-like"/>
    <property type="match status" value="1"/>
</dbReference>
<dbReference type="Gene3D" id="1.25.40.390">
    <property type="match status" value="1"/>
</dbReference>
<reference evidence="9 10" key="1">
    <citation type="submission" date="2019-12" db="EMBL/GenBank/DDBJ databases">
        <authorList>
            <person name="Dong K."/>
        </authorList>
    </citation>
    <scope>NUCLEOTIDE SEQUENCE [LARGE SCALE GENOMIC DNA]</scope>
    <source>
        <strain evidence="9 10">JCM 31225</strain>
    </source>
</reference>
<evidence type="ECO:0000259" key="8">
    <source>
        <dbReference type="Pfam" id="PF14322"/>
    </source>
</evidence>
<organism evidence="9 10">
    <name type="scientific">Sphingobacterium humi</name>
    <dbReference type="NCBI Taxonomy" id="1796905"/>
    <lineage>
        <taxon>Bacteria</taxon>
        <taxon>Pseudomonadati</taxon>
        <taxon>Bacteroidota</taxon>
        <taxon>Sphingobacteriia</taxon>
        <taxon>Sphingobacteriales</taxon>
        <taxon>Sphingobacteriaceae</taxon>
        <taxon>Sphingobacterium</taxon>
    </lineage>
</organism>
<comment type="subcellular location">
    <subcellularLocation>
        <location evidence="1">Cell outer membrane</location>
    </subcellularLocation>
</comment>
<keyword evidence="10" id="KW-1185">Reference proteome</keyword>